<accession>A0A150WM57</accession>
<keyword evidence="3" id="KW-1185">Reference proteome</keyword>
<evidence type="ECO:0000259" key="1">
    <source>
        <dbReference type="SMART" id="SM00507"/>
    </source>
</evidence>
<dbReference type="OrthoDB" id="5295844at2"/>
<dbReference type="Proteomes" id="UP000075320">
    <property type="component" value="Unassembled WGS sequence"/>
</dbReference>
<dbReference type="InterPro" id="IPR003615">
    <property type="entry name" value="HNH_nuc"/>
</dbReference>
<sequence>MDLQNFSNSEIVHRMQKLVKTERKITHLVLVHILEIEARRIYAELGYDGMYTYLTRELGYSEAAAYRRLQSARLLKQMPELSEKIESGALHLSQLTRVQKCLKEKSQKGAMISCAQVLTILEKVENKNTFQTEAVLAKEFDLPIPSYEVLRPQSDESVRLEITLTAEQFKELQKAKDLLSHVCPHGEWSEVIGALARKFNDKNILKSNAPRATLNSKKLSSEGIFVENVNEDVSANENGNRNSLGTKELVTDRVIATKVSPRKAISVAVKKELFRKANACCEYVNKKNRQRCGSKYQLQIDHVKPVAFGGTSDLTNLRILCRTHNLLAAEKAGLSDKRARG</sequence>
<dbReference type="InterPro" id="IPR002711">
    <property type="entry name" value="HNH"/>
</dbReference>
<evidence type="ECO:0000313" key="3">
    <source>
        <dbReference type="Proteomes" id="UP000075320"/>
    </source>
</evidence>
<dbReference type="CDD" id="cd00085">
    <property type="entry name" value="HNHc"/>
    <property type="match status" value="1"/>
</dbReference>
<dbReference type="GO" id="GO:0008270">
    <property type="term" value="F:zinc ion binding"/>
    <property type="evidence" value="ECO:0007669"/>
    <property type="project" value="InterPro"/>
</dbReference>
<evidence type="ECO:0000313" key="2">
    <source>
        <dbReference type="EMBL" id="KYG64877.1"/>
    </source>
</evidence>
<dbReference type="Gene3D" id="1.10.30.50">
    <property type="match status" value="1"/>
</dbReference>
<organism evidence="2 3">
    <name type="scientific">Bdellovibrio bacteriovorus</name>
    <dbReference type="NCBI Taxonomy" id="959"/>
    <lineage>
        <taxon>Bacteria</taxon>
        <taxon>Pseudomonadati</taxon>
        <taxon>Bdellovibrionota</taxon>
        <taxon>Bdellovibrionia</taxon>
        <taxon>Bdellovibrionales</taxon>
        <taxon>Pseudobdellovibrionaceae</taxon>
        <taxon>Bdellovibrio</taxon>
    </lineage>
</organism>
<name>A0A150WM57_BDEBC</name>
<dbReference type="AlphaFoldDB" id="A0A150WM57"/>
<comment type="caution">
    <text evidence="2">The sequence shown here is derived from an EMBL/GenBank/DDBJ whole genome shotgun (WGS) entry which is preliminary data.</text>
</comment>
<dbReference type="GO" id="GO:0003676">
    <property type="term" value="F:nucleic acid binding"/>
    <property type="evidence" value="ECO:0007669"/>
    <property type="project" value="InterPro"/>
</dbReference>
<feature type="domain" description="HNH nuclease" evidence="1">
    <location>
        <begin position="268"/>
        <end position="326"/>
    </location>
</feature>
<gene>
    <name evidence="2" type="ORF">AZI86_11800</name>
</gene>
<dbReference type="GO" id="GO:0004519">
    <property type="term" value="F:endonuclease activity"/>
    <property type="evidence" value="ECO:0007669"/>
    <property type="project" value="InterPro"/>
</dbReference>
<dbReference type="EMBL" id="LUKE01000002">
    <property type="protein sequence ID" value="KYG64877.1"/>
    <property type="molecule type" value="Genomic_DNA"/>
</dbReference>
<dbReference type="Pfam" id="PF01844">
    <property type="entry name" value="HNH"/>
    <property type="match status" value="1"/>
</dbReference>
<proteinExistence type="predicted"/>
<dbReference type="RefSeq" id="WP_061835388.1">
    <property type="nucleotide sequence ID" value="NZ_LUKE01000002.1"/>
</dbReference>
<protein>
    <recommendedName>
        <fullName evidence="1">HNH nuclease domain-containing protein</fullName>
    </recommendedName>
</protein>
<reference evidence="2 3" key="1">
    <citation type="submission" date="2016-03" db="EMBL/GenBank/DDBJ databases">
        <authorList>
            <person name="Ploux O."/>
        </authorList>
    </citation>
    <scope>NUCLEOTIDE SEQUENCE [LARGE SCALE GENOMIC DNA]</scope>
    <source>
        <strain evidence="2 3">R0</strain>
    </source>
</reference>
<dbReference type="SMART" id="SM00507">
    <property type="entry name" value="HNHc"/>
    <property type="match status" value="1"/>
</dbReference>